<dbReference type="Pfam" id="PF25329">
    <property type="entry name" value="C2_GDE1"/>
    <property type="match status" value="1"/>
</dbReference>
<evidence type="ECO:0000256" key="1">
    <source>
        <dbReference type="ARBA" id="ARBA00022737"/>
    </source>
</evidence>
<dbReference type="InterPro" id="IPR002110">
    <property type="entry name" value="Ankyrin_rpt"/>
</dbReference>
<accession>I2GYR5</accession>
<dbReference type="SUPFAM" id="SSF48403">
    <property type="entry name" value="Ankyrin repeat"/>
    <property type="match status" value="1"/>
</dbReference>
<dbReference type="PANTHER" id="PTHR22958">
    <property type="entry name" value="GLYCEROPHOSPHORYL DIESTER PHOSPHODIESTERASE"/>
    <property type="match status" value="1"/>
</dbReference>
<dbReference type="InterPro" id="IPR004331">
    <property type="entry name" value="SPX_dom"/>
</dbReference>
<dbReference type="Pfam" id="PF12796">
    <property type="entry name" value="Ank_2"/>
    <property type="match status" value="1"/>
</dbReference>
<dbReference type="SUPFAM" id="SSF51695">
    <property type="entry name" value="PLC-like phosphodiesterases"/>
    <property type="match status" value="1"/>
</dbReference>
<proteinExistence type="predicted"/>
<dbReference type="GeneID" id="14493792"/>
<dbReference type="PROSITE" id="PS50088">
    <property type="entry name" value="ANK_REPEAT"/>
    <property type="match status" value="1"/>
</dbReference>
<dbReference type="RefSeq" id="XP_004178786.1">
    <property type="nucleotide sequence ID" value="XM_004178738.1"/>
</dbReference>
<dbReference type="PROSITE" id="PS51704">
    <property type="entry name" value="GP_PDE"/>
    <property type="match status" value="1"/>
</dbReference>
<protein>
    <recommendedName>
        <fullName evidence="9">GP-PDE domain-containing protein</fullName>
    </recommendedName>
</protein>
<dbReference type="EMBL" id="HE806317">
    <property type="protein sequence ID" value="CCH59267.1"/>
    <property type="molecule type" value="Genomic_DNA"/>
</dbReference>
<keyword evidence="8" id="KW-1185">Reference proteome</keyword>
<feature type="domain" description="GP-PDE" evidence="6">
    <location>
        <begin position="1003"/>
        <end position="1344"/>
    </location>
</feature>
<dbReference type="SMART" id="SM00248">
    <property type="entry name" value="ANK"/>
    <property type="match status" value="6"/>
</dbReference>
<feature type="repeat" description="ANK" evidence="4">
    <location>
        <begin position="683"/>
        <end position="715"/>
    </location>
</feature>
<gene>
    <name evidence="7" type="primary">TBLA0B04300</name>
    <name evidence="7" type="ORF">TBLA_0B04300</name>
</gene>
<dbReference type="Gene3D" id="1.25.40.20">
    <property type="entry name" value="Ankyrin repeat-containing domain"/>
    <property type="match status" value="1"/>
</dbReference>
<evidence type="ECO:0000313" key="7">
    <source>
        <dbReference type="EMBL" id="CCH59267.1"/>
    </source>
</evidence>
<dbReference type="KEGG" id="tbl:TBLA_0B04300"/>
<dbReference type="InParanoid" id="I2GYR5"/>
<dbReference type="Pfam" id="PF03009">
    <property type="entry name" value="GDPD"/>
    <property type="match status" value="1"/>
</dbReference>
<evidence type="ECO:0000256" key="2">
    <source>
        <dbReference type="ARBA" id="ARBA00022801"/>
    </source>
</evidence>
<feature type="domain" description="SPX" evidence="5">
    <location>
        <begin position="1"/>
        <end position="313"/>
    </location>
</feature>
<reference evidence="7 8" key="1">
    <citation type="journal article" date="2011" name="Proc. Natl. Acad. Sci. U.S.A.">
        <title>Evolutionary erosion of yeast sex chromosomes by mating-type switching accidents.</title>
        <authorList>
            <person name="Gordon J.L."/>
            <person name="Armisen D."/>
            <person name="Proux-Wera E."/>
            <person name="Oheigeartaigh S.S."/>
            <person name="Byrne K.P."/>
            <person name="Wolfe K.H."/>
        </authorList>
    </citation>
    <scope>NUCLEOTIDE SEQUENCE [LARGE SCALE GENOMIC DNA]</scope>
    <source>
        <strain evidence="8">ATCC 34711 / CBS 6284 / DSM 70876 / NBRC 10599 / NRRL Y-10934 / UCD 77-7</strain>
    </source>
</reference>
<keyword evidence="2" id="KW-0378">Hydrolase</keyword>
<dbReference type="PROSITE" id="PS50297">
    <property type="entry name" value="ANK_REP_REGION"/>
    <property type="match status" value="1"/>
</dbReference>
<dbReference type="InterPro" id="IPR036770">
    <property type="entry name" value="Ankyrin_rpt-contain_sf"/>
</dbReference>
<dbReference type="GO" id="GO:0046475">
    <property type="term" value="P:glycerophospholipid catabolic process"/>
    <property type="evidence" value="ECO:0007669"/>
    <property type="project" value="EnsemblFungi"/>
</dbReference>
<name>I2GYR5_HENB6</name>
<dbReference type="GO" id="GO:0047389">
    <property type="term" value="F:glycerophosphocholine phosphodiesterase activity"/>
    <property type="evidence" value="ECO:0007669"/>
    <property type="project" value="EnsemblFungi"/>
</dbReference>
<evidence type="ECO:0000259" key="5">
    <source>
        <dbReference type="PROSITE" id="PS51382"/>
    </source>
</evidence>
<dbReference type="HOGENOM" id="CLU_005444_1_0_1"/>
<dbReference type="STRING" id="1071380.I2GYR5"/>
<dbReference type="PANTHER" id="PTHR22958:SF1">
    <property type="entry name" value="GLYCEROPHOSPHOCHOLINE PHOSPHODIESTERASE GPCPD1"/>
    <property type="match status" value="1"/>
</dbReference>
<dbReference type="FunCoup" id="I2GYR5">
    <property type="interactions" value="191"/>
</dbReference>
<evidence type="ECO:0000256" key="4">
    <source>
        <dbReference type="PROSITE-ProRule" id="PRU00023"/>
    </source>
</evidence>
<keyword evidence="3 4" id="KW-0040">ANK repeat</keyword>
<dbReference type="Pfam" id="PF03105">
    <property type="entry name" value="SPX"/>
    <property type="match status" value="1"/>
</dbReference>
<dbReference type="InterPro" id="IPR051578">
    <property type="entry name" value="GDPD"/>
</dbReference>
<dbReference type="InterPro" id="IPR057506">
    <property type="entry name" value="C2_GPCPD1"/>
</dbReference>
<evidence type="ECO:0000256" key="3">
    <source>
        <dbReference type="ARBA" id="ARBA00023043"/>
    </source>
</evidence>
<dbReference type="OMA" id="WTPMEHA"/>
<dbReference type="Gene3D" id="3.20.20.190">
    <property type="entry name" value="Phosphatidylinositol (PI) phosphodiesterase"/>
    <property type="match status" value="1"/>
</dbReference>
<dbReference type="InterPro" id="IPR030395">
    <property type="entry name" value="GP_PDE_dom"/>
</dbReference>
<dbReference type="PROSITE" id="PS50007">
    <property type="entry name" value="PIPLC_X_DOMAIN"/>
    <property type="match status" value="1"/>
</dbReference>
<dbReference type="OrthoDB" id="197419at2759"/>
<evidence type="ECO:0008006" key="9">
    <source>
        <dbReference type="Google" id="ProtNLM"/>
    </source>
</evidence>
<dbReference type="Proteomes" id="UP000002866">
    <property type="component" value="Chromosome 2"/>
</dbReference>
<organism evidence="7 8">
    <name type="scientific">Henningerozyma blattae (strain ATCC 34711 / CBS 6284 / DSM 70876 / NBRC 10599 / NRRL Y-10934 / UCD 77-7)</name>
    <name type="common">Yeast</name>
    <name type="synonym">Tetrapisispora blattae</name>
    <dbReference type="NCBI Taxonomy" id="1071380"/>
    <lineage>
        <taxon>Eukaryota</taxon>
        <taxon>Fungi</taxon>
        <taxon>Dikarya</taxon>
        <taxon>Ascomycota</taxon>
        <taxon>Saccharomycotina</taxon>
        <taxon>Saccharomycetes</taxon>
        <taxon>Saccharomycetales</taxon>
        <taxon>Saccharomycetaceae</taxon>
        <taxon>Henningerozyma</taxon>
    </lineage>
</organism>
<dbReference type="PROSITE" id="PS51382">
    <property type="entry name" value="SPX"/>
    <property type="match status" value="1"/>
</dbReference>
<dbReference type="eggNOG" id="KOG2421">
    <property type="taxonomic scope" value="Eukaryota"/>
</dbReference>
<evidence type="ECO:0000313" key="8">
    <source>
        <dbReference type="Proteomes" id="UP000002866"/>
    </source>
</evidence>
<keyword evidence="1" id="KW-0677">Repeat</keyword>
<evidence type="ECO:0000259" key="6">
    <source>
        <dbReference type="PROSITE" id="PS51704"/>
    </source>
</evidence>
<dbReference type="eggNOG" id="KOG0504">
    <property type="taxonomic scope" value="Eukaryota"/>
</dbReference>
<dbReference type="InterPro" id="IPR017946">
    <property type="entry name" value="PLC-like_Pdiesterase_TIM-brl"/>
</dbReference>
<sequence length="1350" mass="153981">MKFAKLFSCYQIPEWYEHYLDYRGFKKLIKEINIIQDTLFYEKYYNNQNNEGNTGGEYNSEEDKLLVDGRKSEPPRKRRDGTILGDNIDVNKEEDSFFNNEEIKERVHFFILEFNKEIEDIENFYLQHYNLYCSRLNLLILSTQFNDILPLLSTHSYLNEKILELKQFCDSFNSTITDKSDNPVYYNPSNKDMLKSSSLATNSNSSNSASVNNLKLPNLIDYDLANNNSATISGINGYPYSTSSNNSQVSTTILNNNLQIIDEIEEILNFLLDLRLNYRNLKLFKEMNKRALFKLIKKVHKKIGYNMDSNDEVKFVNIDNFLYDSNISKLLDYINSISVELTTILNSITDNSSSSPNNNNFNANLITLSSPFDRFNFTNTDNYINNKSLKDISNETRIIYDSIENDNIIQTINNLTEIYKATDNIPMRTQINLLNLAVFSESSNCIAFMITSFNSIWHQNKLNKRNFFHHHIISLSKLIENFSDIQDADMNRNGTEAISATNSSDNIVSKIEILTAGFKYLLDHLPTQHILSLLEKDIYERTPLHYASKFGLNTIVNYIISTLKECKHWDSNMSIANVNYWGDYENMTPVHLAIVNSHPSTLEELLKLSYISAEDSSILLYTTRLGKYELLEILLKCNNLDVNITDKETNETSLYLACKLNHQNMAQTLLEYKANTELFEKTFNWTPIFIASVEGYSDIVQLLLKHNANYNIFDSNGWTPMEHAALRGFLEIANLLKIKNNPNITSPNIKERDQLPINIIQPYPSSVSISSLALDPIGDSNTMGEQYLEKRPSTLFKAKDSSTSNIQESITSFGHKILNTSESELIITLGSHYMFKTDPALQFFSDNRSSTLFDDLDMEISLVITYENALSDKKIVIDLPLDDSRDIIKFRIPHNNKNDCKVYFDLVPVYNKRTIDSLKYQENINNASIPCIGRGVALLSNIKQPVGPNMRSLDDNITLPIIRLTDSNIIGTVNFNFMIIKPFHNSNINLELESKYWRSLVSTRVIGHRGLGKNINTKKSLQLGENTVESFIAAASLGASYVEFDVQLTKDNVPVVYHDFLIGETGVDVPMHELTAEQFLQLNNNKLEPFMKPGIRNRRLSLDGTESLSKVQTWNGNDDKSKDIDETKSKYNEYFGKNLIEERMKLTKSFQKYNYKGNARGHTIASSFVTLKELFKKIPENVGFNIEMKYPMLDEAIEEGASILAHEMNHWVDTVLNVIFDNINGRDVIFSSFHPDICIMLSLKQSAIPILFLTEGGATRMEDIRASSLQNAIKFARTWNLLGIVSAAEPILKAPRLVQVIKSSGLVCVTYGVENNDTDNVEKEMNAGVDAVIVDNVLAIRKGLTKTIAN</sequence>
<dbReference type="eggNOG" id="KOG1162">
    <property type="taxonomic scope" value="Eukaryota"/>
</dbReference>